<dbReference type="InterPro" id="IPR027417">
    <property type="entry name" value="P-loop_NTPase"/>
</dbReference>
<name>A0A099P068_PICKU</name>
<evidence type="ECO:0000256" key="3">
    <source>
        <dbReference type="ARBA" id="ARBA00022741"/>
    </source>
</evidence>
<dbReference type="Proteomes" id="UP000029867">
    <property type="component" value="Unassembled WGS sequence"/>
</dbReference>
<dbReference type="VEuPathDB" id="FungiDB:C5L36_0B00220"/>
<feature type="domain" description="Clp1 N-terminal" evidence="6">
    <location>
        <begin position="12"/>
        <end position="99"/>
    </location>
</feature>
<sequence length="481" mass="54345">MDLGLARIDVEIPAFNEWRVETPKNSTFTLKLESGTAEIFGSELSPDLTYVFKEEMKFAVATYHGCKISYTCTVPLDLEYISEETILKQMLNLHLAIENCSVGGKYPRILIIGPKDSGKTSLARTLAAYALKTSEKQPMLINLDPHLPHFGIASQLSVAKLYDSLDIETSTIAESLTTGPGTGLYRSQVPHLKCFGLEKFNENLELYKSLISELSVELDAKMKASKDCGTVIIDTPSFNVSDWKLIQQIVDIFHVDLLLVVGNERLLVDLRKKLTLESNVTMIKTPRSSGCIEKEAKYERDLQQRSIRQYFYGVERSRLNPFTFHSSVKDFIFLQPNTNEPNAEFLDFMAGDADDIVKTEAADDDYNPAMQSDSHLAVPIKRNWKYKQMLRYIEEPKEVDLINSVVAIIDDKDFNFNKWSKLEGDEKLTELNKFVTTQSVLGYSYVSSCDDTTGKIKLLVPSPVSSMPGKILIVTEMRYQE</sequence>
<dbReference type="Pfam" id="PF06807">
    <property type="entry name" value="Clp1"/>
    <property type="match status" value="1"/>
</dbReference>
<proteinExistence type="predicted"/>
<dbReference type="InterPro" id="IPR038238">
    <property type="entry name" value="Clp1_C_sf"/>
</dbReference>
<dbReference type="GO" id="GO:0051731">
    <property type="term" value="F:polynucleotide 5'-hydroxyl-kinase activity"/>
    <property type="evidence" value="ECO:0007669"/>
    <property type="project" value="InterPro"/>
</dbReference>
<dbReference type="GO" id="GO:0031124">
    <property type="term" value="P:mRNA 3'-end processing"/>
    <property type="evidence" value="ECO:0007669"/>
    <property type="project" value="InterPro"/>
</dbReference>
<dbReference type="HOGENOM" id="CLU_018195_3_0_1"/>
<dbReference type="SUPFAM" id="SSF52540">
    <property type="entry name" value="P-loop containing nucleoside triphosphate hydrolases"/>
    <property type="match status" value="1"/>
</dbReference>
<dbReference type="InterPro" id="IPR032324">
    <property type="entry name" value="Clp1_N"/>
</dbReference>
<gene>
    <name evidence="8" type="ORF">JL09_g3365</name>
</gene>
<dbReference type="GO" id="GO:0005634">
    <property type="term" value="C:nucleus"/>
    <property type="evidence" value="ECO:0007669"/>
    <property type="project" value="TreeGrafter"/>
</dbReference>
<dbReference type="eggNOG" id="KOG2749">
    <property type="taxonomic scope" value="Eukaryota"/>
</dbReference>
<dbReference type="Gene3D" id="2.60.120.1030">
    <property type="entry name" value="Clp1, DNA binding domain"/>
    <property type="match status" value="1"/>
</dbReference>
<evidence type="ECO:0000259" key="7">
    <source>
        <dbReference type="Pfam" id="PF16575"/>
    </source>
</evidence>
<dbReference type="Pfam" id="PF16575">
    <property type="entry name" value="CLP1_P"/>
    <property type="match status" value="1"/>
</dbReference>
<dbReference type="InterPro" id="IPR010655">
    <property type="entry name" value="Clp1_C"/>
</dbReference>
<protein>
    <recommendedName>
        <fullName evidence="2">Polynucleotide 5'-hydroxyl-kinase GRC3</fullName>
    </recommendedName>
    <alternativeName>
        <fullName evidence="1">Polynucleotide 5'-hydroxyl-kinase grc3</fullName>
    </alternativeName>
</protein>
<dbReference type="GO" id="GO:0005524">
    <property type="term" value="F:ATP binding"/>
    <property type="evidence" value="ECO:0007669"/>
    <property type="project" value="UniProtKB-KW"/>
</dbReference>
<dbReference type="InterPro" id="IPR038239">
    <property type="entry name" value="Clp1_N_sf"/>
</dbReference>
<dbReference type="Gene3D" id="2.40.30.330">
    <property type="entry name" value="Pre-mRNA cleavage complex subunit Clp1, C-terminal domain"/>
    <property type="match status" value="1"/>
</dbReference>
<evidence type="ECO:0000259" key="5">
    <source>
        <dbReference type="Pfam" id="PF06807"/>
    </source>
</evidence>
<evidence type="ECO:0000313" key="8">
    <source>
        <dbReference type="EMBL" id="KGK37481.1"/>
    </source>
</evidence>
<reference evidence="9" key="1">
    <citation type="journal article" date="2014" name="Microb. Cell Fact.">
        <title>Exploiting Issatchenkia orientalis SD108 for succinic acid production.</title>
        <authorList>
            <person name="Xiao H."/>
            <person name="Shao Z."/>
            <person name="Jiang Y."/>
            <person name="Dole S."/>
            <person name="Zhao H."/>
        </authorList>
    </citation>
    <scope>NUCLEOTIDE SEQUENCE [LARGE SCALE GENOMIC DNA]</scope>
    <source>
        <strain evidence="9">SD108</strain>
    </source>
</reference>
<accession>A0A099P068</accession>
<keyword evidence="4" id="KW-0067">ATP-binding</keyword>
<evidence type="ECO:0000256" key="1">
    <source>
        <dbReference type="ARBA" id="ARBA00018706"/>
    </source>
</evidence>
<dbReference type="Pfam" id="PF16573">
    <property type="entry name" value="CLP1_N"/>
    <property type="match status" value="1"/>
</dbReference>
<dbReference type="InterPro" id="IPR045116">
    <property type="entry name" value="Clp1/Grc3"/>
</dbReference>
<dbReference type="PANTHER" id="PTHR12755">
    <property type="entry name" value="CLEAVAGE/POLYADENYLATION FACTOR IA SUBUNIT CLP1P"/>
    <property type="match status" value="1"/>
</dbReference>
<organism evidence="8 9">
    <name type="scientific">Pichia kudriavzevii</name>
    <name type="common">Yeast</name>
    <name type="synonym">Issatchenkia orientalis</name>
    <dbReference type="NCBI Taxonomy" id="4909"/>
    <lineage>
        <taxon>Eukaryota</taxon>
        <taxon>Fungi</taxon>
        <taxon>Dikarya</taxon>
        <taxon>Ascomycota</taxon>
        <taxon>Saccharomycotina</taxon>
        <taxon>Pichiomycetes</taxon>
        <taxon>Pichiales</taxon>
        <taxon>Pichiaceae</taxon>
        <taxon>Pichia</taxon>
    </lineage>
</organism>
<dbReference type="EMBL" id="JQFK01000035">
    <property type="protein sequence ID" value="KGK37481.1"/>
    <property type="molecule type" value="Genomic_DNA"/>
</dbReference>
<evidence type="ECO:0000259" key="6">
    <source>
        <dbReference type="Pfam" id="PF16573"/>
    </source>
</evidence>
<feature type="domain" description="Clp1 C-terminal" evidence="5">
    <location>
        <begin position="375"/>
        <end position="481"/>
    </location>
</feature>
<keyword evidence="3" id="KW-0547">Nucleotide-binding</keyword>
<comment type="caution">
    <text evidence="8">The sequence shown here is derived from an EMBL/GenBank/DDBJ whole genome shotgun (WGS) entry which is preliminary data.</text>
</comment>
<dbReference type="PANTHER" id="PTHR12755:SF6">
    <property type="entry name" value="POLYRIBONUCLEOTIDE 5'-HYDROXYL-KINASE CLP1"/>
    <property type="match status" value="1"/>
</dbReference>
<evidence type="ECO:0000313" key="9">
    <source>
        <dbReference type="Proteomes" id="UP000029867"/>
    </source>
</evidence>
<dbReference type="AlphaFoldDB" id="A0A099P068"/>
<evidence type="ECO:0000256" key="4">
    <source>
        <dbReference type="ARBA" id="ARBA00022840"/>
    </source>
</evidence>
<dbReference type="GO" id="GO:0006388">
    <property type="term" value="P:tRNA splicing, via endonucleolytic cleavage and ligation"/>
    <property type="evidence" value="ECO:0007669"/>
    <property type="project" value="TreeGrafter"/>
</dbReference>
<dbReference type="InterPro" id="IPR032319">
    <property type="entry name" value="CLP1_P"/>
</dbReference>
<feature type="domain" description="Clp1 P-loop" evidence="7">
    <location>
        <begin position="113"/>
        <end position="313"/>
    </location>
</feature>
<evidence type="ECO:0000256" key="2">
    <source>
        <dbReference type="ARBA" id="ARBA00019824"/>
    </source>
</evidence>
<dbReference type="Gene3D" id="3.40.50.300">
    <property type="entry name" value="P-loop containing nucleotide triphosphate hydrolases"/>
    <property type="match status" value="1"/>
</dbReference>